<dbReference type="InterPro" id="IPR050259">
    <property type="entry name" value="SDR"/>
</dbReference>
<evidence type="ECO:0000313" key="16">
    <source>
        <dbReference type="EMBL" id="SFE39730.1"/>
    </source>
</evidence>
<comment type="catalytic activity">
    <reaction evidence="11 14">
        <text>a (3R)-hydroxyacyl-[ACP] + NADP(+) = a 3-oxoacyl-[ACP] + NADPH + H(+)</text>
        <dbReference type="Rhea" id="RHEA:17397"/>
        <dbReference type="Rhea" id="RHEA-COMP:9916"/>
        <dbReference type="Rhea" id="RHEA-COMP:9945"/>
        <dbReference type="ChEBI" id="CHEBI:15378"/>
        <dbReference type="ChEBI" id="CHEBI:57783"/>
        <dbReference type="ChEBI" id="CHEBI:58349"/>
        <dbReference type="ChEBI" id="CHEBI:78776"/>
        <dbReference type="ChEBI" id="CHEBI:78827"/>
        <dbReference type="EC" id="1.1.1.100"/>
    </reaction>
</comment>
<comment type="subunit">
    <text evidence="4 14">Homotetramer.</text>
</comment>
<dbReference type="AlphaFoldDB" id="A0A1I2AA97"/>
<keyword evidence="7 13" id="KW-0521">NADP</keyword>
<comment type="pathway">
    <text evidence="2 14">Lipid metabolism; fatty acid biosynthesis.</text>
</comment>
<evidence type="ECO:0000256" key="6">
    <source>
        <dbReference type="ARBA" id="ARBA00022832"/>
    </source>
</evidence>
<evidence type="ECO:0000256" key="1">
    <source>
        <dbReference type="ARBA" id="ARBA00002607"/>
    </source>
</evidence>
<evidence type="ECO:0000256" key="9">
    <source>
        <dbReference type="ARBA" id="ARBA00023098"/>
    </source>
</evidence>
<dbReference type="RefSeq" id="WP_091657344.1">
    <property type="nucleotide sequence ID" value="NZ_FONT01000001.1"/>
</dbReference>
<keyword evidence="17" id="KW-1185">Reference proteome</keyword>
<keyword evidence="10 14" id="KW-0275">Fatty acid biosynthesis</keyword>
<dbReference type="EC" id="1.1.1.100" evidence="14"/>
<dbReference type="SMART" id="SM00822">
    <property type="entry name" value="PKS_KR"/>
    <property type="match status" value="1"/>
</dbReference>
<dbReference type="InterPro" id="IPR020904">
    <property type="entry name" value="Sc_DH/Rdtase_CS"/>
</dbReference>
<evidence type="ECO:0000256" key="3">
    <source>
        <dbReference type="ARBA" id="ARBA00006484"/>
    </source>
</evidence>
<feature type="binding site" evidence="13">
    <location>
        <begin position="154"/>
        <end position="158"/>
    </location>
    <ligand>
        <name>NADP(+)</name>
        <dbReference type="ChEBI" id="CHEBI:58349"/>
    </ligand>
</feature>
<gene>
    <name evidence="16" type="ORF">SAMN05192532_101699</name>
</gene>
<dbReference type="EMBL" id="FONT01000001">
    <property type="protein sequence ID" value="SFE39730.1"/>
    <property type="molecule type" value="Genomic_DNA"/>
</dbReference>
<dbReference type="FunFam" id="3.40.50.720:FF:000037">
    <property type="entry name" value="3-oxoacyl-[acyl-carrier-protein] reductase FabG"/>
    <property type="match status" value="1"/>
</dbReference>
<keyword evidence="5 14" id="KW-0444">Lipid biosynthesis</keyword>
<evidence type="ECO:0000256" key="2">
    <source>
        <dbReference type="ARBA" id="ARBA00005194"/>
    </source>
</evidence>
<dbReference type="CDD" id="cd05333">
    <property type="entry name" value="BKR_SDR_c"/>
    <property type="match status" value="1"/>
</dbReference>
<keyword evidence="9 14" id="KW-0443">Lipid metabolism</keyword>
<dbReference type="NCBIfam" id="NF047420">
    <property type="entry name" value="EF_P_mod_YmfI"/>
    <property type="match status" value="1"/>
</dbReference>
<dbReference type="NCBIfam" id="NF009466">
    <property type="entry name" value="PRK12826.1-2"/>
    <property type="match status" value="1"/>
</dbReference>
<proteinExistence type="inferred from homology"/>
<feature type="binding site" evidence="13">
    <location>
        <position position="187"/>
    </location>
    <ligand>
        <name>NADP(+)</name>
        <dbReference type="ChEBI" id="CHEBI:58349"/>
    </ligand>
</feature>
<dbReference type="NCBIfam" id="TIGR01830">
    <property type="entry name" value="3oxo_ACP_reduc"/>
    <property type="match status" value="1"/>
</dbReference>
<reference evidence="16 17" key="1">
    <citation type="submission" date="2016-10" db="EMBL/GenBank/DDBJ databases">
        <authorList>
            <person name="de Groot N.N."/>
        </authorList>
    </citation>
    <scope>NUCLEOTIDE SEQUENCE [LARGE SCALE GENOMIC DNA]</scope>
    <source>
        <strain evidence="16 17">DSM 23995</strain>
    </source>
</reference>
<dbReference type="NCBIfam" id="NF004197">
    <property type="entry name" value="PRK05653.1-1"/>
    <property type="match status" value="1"/>
</dbReference>
<evidence type="ECO:0000256" key="10">
    <source>
        <dbReference type="ARBA" id="ARBA00023160"/>
    </source>
</evidence>
<evidence type="ECO:0000256" key="14">
    <source>
        <dbReference type="RuleBase" id="RU366074"/>
    </source>
</evidence>
<dbReference type="InterPro" id="IPR057326">
    <property type="entry name" value="KR_dom"/>
</dbReference>
<dbReference type="Proteomes" id="UP000199516">
    <property type="component" value="Unassembled WGS sequence"/>
</dbReference>
<dbReference type="GO" id="GO:0051287">
    <property type="term" value="F:NAD binding"/>
    <property type="evidence" value="ECO:0007669"/>
    <property type="project" value="UniProtKB-UniRule"/>
</dbReference>
<dbReference type="PRINTS" id="PR00081">
    <property type="entry name" value="GDHRDH"/>
</dbReference>
<evidence type="ECO:0000256" key="8">
    <source>
        <dbReference type="ARBA" id="ARBA00023002"/>
    </source>
</evidence>
<dbReference type="GO" id="GO:0004316">
    <property type="term" value="F:3-oxoacyl-[acyl-carrier-protein] reductase (NADPH) activity"/>
    <property type="evidence" value="ECO:0007669"/>
    <property type="project" value="UniProtKB-UniRule"/>
</dbReference>
<accession>A0A1I2AA97</accession>
<keyword evidence="8 14" id="KW-0560">Oxidoreductase</keyword>
<dbReference type="Gene3D" id="3.40.50.720">
    <property type="entry name" value="NAD(P)-binding Rossmann-like Domain"/>
    <property type="match status" value="1"/>
</dbReference>
<feature type="binding site" evidence="13">
    <location>
        <begin position="11"/>
        <end position="14"/>
    </location>
    <ligand>
        <name>NADP(+)</name>
        <dbReference type="ChEBI" id="CHEBI:58349"/>
    </ligand>
</feature>
<evidence type="ECO:0000259" key="15">
    <source>
        <dbReference type="SMART" id="SM00822"/>
    </source>
</evidence>
<dbReference type="PANTHER" id="PTHR42879:SF2">
    <property type="entry name" value="3-OXOACYL-[ACYL-CARRIER-PROTEIN] REDUCTASE FABG"/>
    <property type="match status" value="1"/>
</dbReference>
<dbReference type="STRING" id="930128.SAMN05192532_101699"/>
<dbReference type="PANTHER" id="PTHR42879">
    <property type="entry name" value="3-OXOACYL-(ACYL-CARRIER-PROTEIN) REDUCTASE"/>
    <property type="match status" value="1"/>
</dbReference>
<comment type="similarity">
    <text evidence="3 14">Belongs to the short-chain dehydrogenases/reductases (SDR) family.</text>
</comment>
<feature type="active site" description="Proton acceptor" evidence="12">
    <location>
        <position position="154"/>
    </location>
</feature>
<feature type="binding site" evidence="13">
    <location>
        <begin position="62"/>
        <end position="63"/>
    </location>
    <ligand>
        <name>NADP(+)</name>
        <dbReference type="ChEBI" id="CHEBI:58349"/>
    </ligand>
</feature>
<protein>
    <recommendedName>
        <fullName evidence="14">3-oxoacyl-[acyl-carrier-protein] reductase</fullName>
        <ecNumber evidence="14">1.1.1.100</ecNumber>
    </recommendedName>
</protein>
<evidence type="ECO:0000256" key="12">
    <source>
        <dbReference type="PIRSR" id="PIRSR611284-1"/>
    </source>
</evidence>
<comment type="function">
    <text evidence="1 14">Catalyzes the NADPH-dependent reduction of beta-ketoacyl-ACP substrates to beta-hydroxyacyl-ACP products, the first reductive step in the elongation cycle of fatty acid biosynthesis.</text>
</comment>
<dbReference type="InterPro" id="IPR011284">
    <property type="entry name" value="3oxo_ACP_reduc"/>
</dbReference>
<dbReference type="InterPro" id="IPR036291">
    <property type="entry name" value="NAD(P)-bd_dom_sf"/>
</dbReference>
<evidence type="ECO:0000256" key="5">
    <source>
        <dbReference type="ARBA" id="ARBA00022516"/>
    </source>
</evidence>
<evidence type="ECO:0000256" key="4">
    <source>
        <dbReference type="ARBA" id="ARBA00011881"/>
    </source>
</evidence>
<name>A0A1I2AA97_9BACI</name>
<dbReference type="PRINTS" id="PR00080">
    <property type="entry name" value="SDRFAMILY"/>
</dbReference>
<dbReference type="NCBIfam" id="NF004199">
    <property type="entry name" value="PRK05653.1-4"/>
    <property type="match status" value="1"/>
</dbReference>
<organism evidence="16 17">
    <name type="scientific">Alteribacillus iranensis</name>
    <dbReference type="NCBI Taxonomy" id="930128"/>
    <lineage>
        <taxon>Bacteria</taxon>
        <taxon>Bacillati</taxon>
        <taxon>Bacillota</taxon>
        <taxon>Bacilli</taxon>
        <taxon>Bacillales</taxon>
        <taxon>Bacillaceae</taxon>
        <taxon>Alteribacillus</taxon>
    </lineage>
</organism>
<dbReference type="Pfam" id="PF13561">
    <property type="entry name" value="adh_short_C2"/>
    <property type="match status" value="1"/>
</dbReference>
<keyword evidence="6 14" id="KW-0276">Fatty acid metabolism</keyword>
<evidence type="ECO:0000313" key="17">
    <source>
        <dbReference type="Proteomes" id="UP000199516"/>
    </source>
</evidence>
<evidence type="ECO:0000256" key="13">
    <source>
        <dbReference type="PIRSR" id="PIRSR611284-2"/>
    </source>
</evidence>
<evidence type="ECO:0000256" key="11">
    <source>
        <dbReference type="ARBA" id="ARBA00048508"/>
    </source>
</evidence>
<feature type="binding site" evidence="13">
    <location>
        <position position="89"/>
    </location>
    <ligand>
        <name>NADP(+)</name>
        <dbReference type="ChEBI" id="CHEBI:58349"/>
    </ligand>
</feature>
<dbReference type="SUPFAM" id="SSF51735">
    <property type="entry name" value="NAD(P)-binding Rossmann-fold domains"/>
    <property type="match status" value="1"/>
</dbReference>
<dbReference type="PROSITE" id="PS00061">
    <property type="entry name" value="ADH_SHORT"/>
    <property type="match status" value="1"/>
</dbReference>
<sequence length="247" mass="26059">MLNGKSALVTGASRGIGRAIALELADSGANVAINYAGSAQKAEEVAAACRDRGVKAITIKANVALESEVKAMVKEVIEEFGRIDILVNNAGVTKDNLVMRLKEEDWDSVLDINLKGVFFCAKAAARPMMKQREGKIINISSVVGKVGNAGQANYTAAKAGVLGLTKTLAKEFASRNIQVNAVAPGFIATDMTEELEEDSKKALLNQIPLGNLGEPDDVARAVRFLASEDAKYITGQTLSVDGGMTMS</sequence>
<feature type="domain" description="Ketoreductase" evidence="15">
    <location>
        <begin position="5"/>
        <end position="190"/>
    </location>
</feature>
<dbReference type="NCBIfam" id="NF005559">
    <property type="entry name" value="PRK07231.1"/>
    <property type="match status" value="1"/>
</dbReference>
<dbReference type="InterPro" id="IPR002347">
    <property type="entry name" value="SDR_fam"/>
</dbReference>
<evidence type="ECO:0000256" key="7">
    <source>
        <dbReference type="ARBA" id="ARBA00022857"/>
    </source>
</evidence>
<dbReference type="OrthoDB" id="9803333at2"/>
<dbReference type="GO" id="GO:0006633">
    <property type="term" value="P:fatty acid biosynthetic process"/>
    <property type="evidence" value="ECO:0007669"/>
    <property type="project" value="UniProtKB-UniPathway"/>
</dbReference>
<dbReference type="UniPathway" id="UPA00094"/>